<keyword evidence="3" id="KW-1185">Reference proteome</keyword>
<feature type="transmembrane region" description="Helical" evidence="1">
    <location>
        <begin position="152"/>
        <end position="172"/>
    </location>
</feature>
<feature type="transmembrane region" description="Helical" evidence="1">
    <location>
        <begin position="32"/>
        <end position="55"/>
    </location>
</feature>
<dbReference type="RefSeq" id="WP_077403173.1">
    <property type="nucleotide sequence ID" value="NZ_CP019650.1"/>
</dbReference>
<feature type="transmembrane region" description="Helical" evidence="1">
    <location>
        <begin position="119"/>
        <end position="140"/>
    </location>
</feature>
<dbReference type="eggNOG" id="ENOG502ZCJ3">
    <property type="taxonomic scope" value="Bacteria"/>
</dbReference>
<dbReference type="STRING" id="260552.Mag101_07940"/>
<evidence type="ECO:0000256" key="1">
    <source>
        <dbReference type="SAM" id="Phobius"/>
    </source>
</evidence>
<accession>A0A1Q2M4V5</accession>
<keyword evidence="1" id="KW-1133">Transmembrane helix</keyword>
<dbReference type="Proteomes" id="UP000188219">
    <property type="component" value="Chromosome"/>
</dbReference>
<feature type="transmembrane region" description="Helical" evidence="1">
    <location>
        <begin position="85"/>
        <end position="107"/>
    </location>
</feature>
<dbReference type="OrthoDB" id="8759010at2"/>
<gene>
    <name evidence="2" type="ORF">Mag101_07940</name>
</gene>
<feature type="transmembrane region" description="Helical" evidence="1">
    <location>
        <begin position="184"/>
        <end position="206"/>
    </location>
</feature>
<reference evidence="2" key="1">
    <citation type="submission" date="2017-02" db="EMBL/GenBank/DDBJ databases">
        <title>Genome of Microbulbifer agarilyticus GP101.</title>
        <authorList>
            <person name="Jung J."/>
            <person name="Bae S.S."/>
            <person name="Baek K."/>
        </authorList>
    </citation>
    <scope>NUCLEOTIDE SEQUENCE [LARGE SCALE GENOMIC DNA]</scope>
    <source>
        <strain evidence="2">GP101</strain>
    </source>
</reference>
<name>A0A1Q2M4V5_9GAMM</name>
<dbReference type="KEGG" id="maga:Mag101_07940"/>
<evidence type="ECO:0008006" key="4">
    <source>
        <dbReference type="Google" id="ProtNLM"/>
    </source>
</evidence>
<feature type="transmembrane region" description="Helical" evidence="1">
    <location>
        <begin position="253"/>
        <end position="276"/>
    </location>
</feature>
<keyword evidence="1" id="KW-0472">Membrane</keyword>
<dbReference type="EMBL" id="CP019650">
    <property type="protein sequence ID" value="AQQ67578.1"/>
    <property type="molecule type" value="Genomic_DNA"/>
</dbReference>
<feature type="transmembrane region" description="Helical" evidence="1">
    <location>
        <begin position="221"/>
        <end position="241"/>
    </location>
</feature>
<organism evidence="2 3">
    <name type="scientific">Microbulbifer agarilyticus</name>
    <dbReference type="NCBI Taxonomy" id="260552"/>
    <lineage>
        <taxon>Bacteria</taxon>
        <taxon>Pseudomonadati</taxon>
        <taxon>Pseudomonadota</taxon>
        <taxon>Gammaproteobacteria</taxon>
        <taxon>Cellvibrionales</taxon>
        <taxon>Microbulbiferaceae</taxon>
        <taxon>Microbulbifer</taxon>
    </lineage>
</organism>
<protein>
    <recommendedName>
        <fullName evidence="4">DUF2306 domain-containing protein</fullName>
    </recommendedName>
</protein>
<dbReference type="Pfam" id="PF10067">
    <property type="entry name" value="DUF2306"/>
    <property type="match status" value="1"/>
</dbReference>
<proteinExistence type="predicted"/>
<sequence length="288" mass="31724">MLGRYLDRLPLSGATGAPMTIQPRGLLKGASIFWFCSLLVGQWMFLYYIIAFYGFSVLTGNLEIWNRFEPLGSTPYVAGDFGGNLAFAAHALGAGIVAFGGALQLIPQVRNRFPHFHRINGYIYLTTVLGLALSGFYLVLIRGTSPDMLSAIGTSINGVFILYFAYMALRCIKNRDIGNHRKWALRLFLVSNAQWFLRVGVFSYLITGTLLGLEPGFGDPFFPMWTFGCYLLPLLTLQLYFYAAERGGPQIQYVTSGVLIALTVALIIGVVGYTPFLQSLIAGEPPSL</sequence>
<dbReference type="InterPro" id="IPR018750">
    <property type="entry name" value="DUF2306_membrane"/>
</dbReference>
<evidence type="ECO:0000313" key="3">
    <source>
        <dbReference type="Proteomes" id="UP000188219"/>
    </source>
</evidence>
<evidence type="ECO:0000313" key="2">
    <source>
        <dbReference type="EMBL" id="AQQ67578.1"/>
    </source>
</evidence>
<dbReference type="AlphaFoldDB" id="A0A1Q2M4V5"/>
<keyword evidence="1" id="KW-0812">Transmembrane</keyword>